<dbReference type="EMBL" id="JARBHB010000002">
    <property type="protein sequence ID" value="KAJ8893288.1"/>
    <property type="molecule type" value="Genomic_DNA"/>
</dbReference>
<feature type="region of interest" description="Disordered" evidence="1">
    <location>
        <begin position="120"/>
        <end position="149"/>
    </location>
</feature>
<accession>A0ABQ9IBK3</accession>
<dbReference type="Proteomes" id="UP001159363">
    <property type="component" value="Chromosome 2"/>
</dbReference>
<organism evidence="3 4">
    <name type="scientific">Dryococelus australis</name>
    <dbReference type="NCBI Taxonomy" id="614101"/>
    <lineage>
        <taxon>Eukaryota</taxon>
        <taxon>Metazoa</taxon>
        <taxon>Ecdysozoa</taxon>
        <taxon>Arthropoda</taxon>
        <taxon>Hexapoda</taxon>
        <taxon>Insecta</taxon>
        <taxon>Pterygota</taxon>
        <taxon>Neoptera</taxon>
        <taxon>Polyneoptera</taxon>
        <taxon>Phasmatodea</taxon>
        <taxon>Verophasmatodea</taxon>
        <taxon>Anareolatae</taxon>
        <taxon>Phasmatidae</taxon>
        <taxon>Eurycanthinae</taxon>
        <taxon>Dryococelus</taxon>
    </lineage>
</organism>
<name>A0ABQ9IBK3_9NEOP</name>
<keyword evidence="4" id="KW-1185">Reference proteome</keyword>
<gene>
    <name evidence="3" type="ORF">PR048_005879</name>
</gene>
<evidence type="ECO:0000256" key="1">
    <source>
        <dbReference type="SAM" id="MobiDB-lite"/>
    </source>
</evidence>
<protein>
    <recommendedName>
        <fullName evidence="2">DDE-1 domain-containing protein</fullName>
    </recommendedName>
</protein>
<feature type="domain" description="DDE-1" evidence="2">
    <location>
        <begin position="1"/>
        <end position="63"/>
    </location>
</feature>
<evidence type="ECO:0000313" key="4">
    <source>
        <dbReference type="Proteomes" id="UP001159363"/>
    </source>
</evidence>
<reference evidence="3 4" key="1">
    <citation type="submission" date="2023-02" db="EMBL/GenBank/DDBJ databases">
        <title>LHISI_Scaffold_Assembly.</title>
        <authorList>
            <person name="Stuart O.P."/>
            <person name="Cleave R."/>
            <person name="Magrath M.J.L."/>
            <person name="Mikheyev A.S."/>
        </authorList>
    </citation>
    <scope>NUCLEOTIDE SEQUENCE [LARGE SCALE GENOMIC DNA]</scope>
    <source>
        <strain evidence="3">Daus_M_001</strain>
        <tissue evidence="3">Leg muscle</tissue>
    </source>
</reference>
<comment type="caution">
    <text evidence="3">The sequence shown here is derived from an EMBL/GenBank/DDBJ whole genome shotgun (WGS) entry which is preliminary data.</text>
</comment>
<sequence length="167" mass="19107">MDQGVIYTLKCFYRKKVLQHHLTEIENIGSLTELSKKITFRSCVYWVARAAREIRPDTVRKCFAKAGFKEIEETDDDDNQPLSELADMLRRGRQDINAEAVALFNNDLGTEGVDRAVQLKHNHPGDEADQEDDGENNDEEDESKQTVDDLKIKSYAEALCTVRDLEE</sequence>
<feature type="compositionally biased region" description="Acidic residues" evidence="1">
    <location>
        <begin position="127"/>
        <end position="142"/>
    </location>
</feature>
<dbReference type="InterPro" id="IPR004875">
    <property type="entry name" value="DDE_SF_endonuclease_dom"/>
</dbReference>
<dbReference type="Pfam" id="PF03184">
    <property type="entry name" value="DDE_1"/>
    <property type="match status" value="1"/>
</dbReference>
<evidence type="ECO:0000313" key="3">
    <source>
        <dbReference type="EMBL" id="KAJ8893288.1"/>
    </source>
</evidence>
<evidence type="ECO:0000259" key="2">
    <source>
        <dbReference type="Pfam" id="PF03184"/>
    </source>
</evidence>
<proteinExistence type="predicted"/>